<dbReference type="Proteomes" id="UP000567179">
    <property type="component" value="Unassembled WGS sequence"/>
</dbReference>
<dbReference type="SUPFAM" id="SSF52540">
    <property type="entry name" value="P-loop containing nucleoside triphosphate hydrolases"/>
    <property type="match status" value="1"/>
</dbReference>
<keyword evidence="4" id="KW-1185">Reference proteome</keyword>
<accession>A0A8H5AYL2</accession>
<dbReference type="InterPro" id="IPR027417">
    <property type="entry name" value="P-loop_NTPase"/>
</dbReference>
<evidence type="ECO:0000259" key="2">
    <source>
        <dbReference type="PROSITE" id="PS50837"/>
    </source>
</evidence>
<dbReference type="PANTHER" id="PTHR10039">
    <property type="entry name" value="AMELOGENIN"/>
    <property type="match status" value="1"/>
</dbReference>
<gene>
    <name evidence="3" type="ORF">D9619_003419</name>
</gene>
<feature type="domain" description="NACHT" evidence="2">
    <location>
        <begin position="92"/>
        <end position="243"/>
    </location>
</feature>
<dbReference type="OrthoDB" id="4760524at2759"/>
<reference evidence="3 4" key="1">
    <citation type="journal article" date="2020" name="ISME J.">
        <title>Uncovering the hidden diversity of litter-decomposition mechanisms in mushroom-forming fungi.</title>
        <authorList>
            <person name="Floudas D."/>
            <person name="Bentzer J."/>
            <person name="Ahren D."/>
            <person name="Johansson T."/>
            <person name="Persson P."/>
            <person name="Tunlid A."/>
        </authorList>
    </citation>
    <scope>NUCLEOTIDE SEQUENCE [LARGE SCALE GENOMIC DNA]</scope>
    <source>
        <strain evidence="3 4">CBS 101986</strain>
    </source>
</reference>
<dbReference type="EMBL" id="JAACJJ010000056">
    <property type="protein sequence ID" value="KAF5312848.1"/>
    <property type="molecule type" value="Genomic_DNA"/>
</dbReference>
<evidence type="ECO:0000256" key="1">
    <source>
        <dbReference type="ARBA" id="ARBA00022737"/>
    </source>
</evidence>
<keyword evidence="1" id="KW-0677">Repeat</keyword>
<dbReference type="PROSITE" id="PS50837">
    <property type="entry name" value="NACHT"/>
    <property type="match status" value="1"/>
</dbReference>
<dbReference type="Pfam" id="PF24883">
    <property type="entry name" value="NPHP3_N"/>
    <property type="match status" value="1"/>
</dbReference>
<comment type="caution">
    <text evidence="3">The sequence shown here is derived from an EMBL/GenBank/DDBJ whole genome shotgun (WGS) entry which is preliminary data.</text>
</comment>
<proteinExistence type="predicted"/>
<name>A0A8H5AYL2_9AGAR</name>
<dbReference type="InterPro" id="IPR007111">
    <property type="entry name" value="NACHT_NTPase"/>
</dbReference>
<evidence type="ECO:0000313" key="3">
    <source>
        <dbReference type="EMBL" id="KAF5312848.1"/>
    </source>
</evidence>
<protein>
    <recommendedName>
        <fullName evidence="2">NACHT domain-containing protein</fullName>
    </recommendedName>
</protein>
<sequence length="583" mass="64751">MPRNATGPITPSGLFASSSHVAIFGGSFTHNDVGGSDDPNSHLALFYREVAPNAILNSGGRVDPVKCYPGTREEVIGRLDTWMMSGYLSDRRIFWLSGPAGAGKSAISQTIAECWIERDVPVANFFFFRPDPSRNGTRPIIATLLYQILKVYPELKAHVNFIIKNDPVILRQSIHTQFRTLIHEPVTSVRQEFPIQPPIVLLVDGLDECASQSAKDDQRSILNLLHNCVTAPNSPFIALVASRVEPHLMMSFNHLGTFHASIFLDKNYRPSEDVRRFIVGELASIKKAHHLGHLLSKDWPTAAMITSIVDKSSGQFVYAATVARFIKNSSASPAVSMQTVLGLRPIKKVSPFADIDAIYAYILSQVEDWDAVRDVLAAHKILQLNFDFPRSNSGQGTTYLESALSYLGYLRTDVESCLSDLTSIIQLDAGSDVLALHFHHASLEDFLYDKTRAGEYYVDLNAVACNLVAAYLGKTPNLTYGTLSLILGIFVQTVSEPSCAVNDALRNAELLPVPVYARTSSFYWGLSRLSSLFLDKADELYQQKDPELHRSIVTSWTVWFTQRGFKLQRTQEIHPSVDSSLLR</sequence>
<dbReference type="InterPro" id="IPR056884">
    <property type="entry name" value="NPHP3-like_N"/>
</dbReference>
<dbReference type="PANTHER" id="PTHR10039:SF14">
    <property type="entry name" value="NACHT DOMAIN-CONTAINING PROTEIN"/>
    <property type="match status" value="1"/>
</dbReference>
<dbReference type="Gene3D" id="3.40.50.300">
    <property type="entry name" value="P-loop containing nucleotide triphosphate hydrolases"/>
    <property type="match status" value="1"/>
</dbReference>
<organism evidence="3 4">
    <name type="scientific">Psilocybe cf. subviscida</name>
    <dbReference type="NCBI Taxonomy" id="2480587"/>
    <lineage>
        <taxon>Eukaryota</taxon>
        <taxon>Fungi</taxon>
        <taxon>Dikarya</taxon>
        <taxon>Basidiomycota</taxon>
        <taxon>Agaricomycotina</taxon>
        <taxon>Agaricomycetes</taxon>
        <taxon>Agaricomycetidae</taxon>
        <taxon>Agaricales</taxon>
        <taxon>Agaricineae</taxon>
        <taxon>Strophariaceae</taxon>
        <taxon>Psilocybe</taxon>
    </lineage>
</organism>
<dbReference type="AlphaFoldDB" id="A0A8H5AYL2"/>
<evidence type="ECO:0000313" key="4">
    <source>
        <dbReference type="Proteomes" id="UP000567179"/>
    </source>
</evidence>